<proteinExistence type="predicted"/>
<dbReference type="OrthoDB" id="5330115at2"/>
<evidence type="ECO:0000256" key="1">
    <source>
        <dbReference type="SAM" id="MobiDB-lite"/>
    </source>
</evidence>
<feature type="region of interest" description="Disordered" evidence="1">
    <location>
        <begin position="59"/>
        <end position="87"/>
    </location>
</feature>
<dbReference type="STRING" id="1357400.HMPREF2086_01792"/>
<dbReference type="AlphaFoldDB" id="V8C6X6"/>
<name>V8C6X6_9HELI</name>
<dbReference type="Proteomes" id="UP000018731">
    <property type="component" value="Unassembled WGS sequence"/>
</dbReference>
<sequence>MCFRKCAVRAVIDMGIVKAMRVLKTMLKNFGKICFVGFISALLISSVAQGLSAKPSAKSLKSSKESQRVQPSDSSSLDSKAKKEQKKISKNIDEIEVIHGDEESLQQMSKHQKEKELYFLRGRYYQLLYEKSQELKNKTKHGWFAGVSLGTSQMEINKNRGFGEELNPFAFGINGGYMRFLGAAPMGVRVYWQYLAALNASPNIPDSVSSHLFSFNIDMVGDKAIGGEEGYYLGVFIGMGAGVNLYKQSGTQREDKITIGPVLNVGVSATLKYHHRIELGIKTPPNISNQASYFLGTMYITSYQYLF</sequence>
<keyword evidence="3" id="KW-1185">Reference proteome</keyword>
<dbReference type="PATRIC" id="fig|1357400.3.peg.2415"/>
<dbReference type="HOGENOM" id="CLU_905426_0_0_7"/>
<evidence type="ECO:0000313" key="2">
    <source>
        <dbReference type="EMBL" id="ETD22481.1"/>
    </source>
</evidence>
<comment type="caution">
    <text evidence="2">The sequence shown here is derived from an EMBL/GenBank/DDBJ whole genome shotgun (WGS) entry which is preliminary data.</text>
</comment>
<dbReference type="Pfam" id="PF01856">
    <property type="entry name" value="HP_OMP"/>
    <property type="match status" value="1"/>
</dbReference>
<evidence type="ECO:0000313" key="3">
    <source>
        <dbReference type="Proteomes" id="UP000018731"/>
    </source>
</evidence>
<dbReference type="InterPro" id="IPR002718">
    <property type="entry name" value="OMP_Helicobacter"/>
</dbReference>
<protein>
    <submittedName>
        <fullName evidence="2">Uncharacterized protein</fullName>
    </submittedName>
</protein>
<dbReference type="EMBL" id="AZJI01000009">
    <property type="protein sequence ID" value="ETD22481.1"/>
    <property type="molecule type" value="Genomic_DNA"/>
</dbReference>
<dbReference type="RefSeq" id="WP_023928597.1">
    <property type="nucleotide sequence ID" value="NZ_KI669455.1"/>
</dbReference>
<reference evidence="2 3" key="1">
    <citation type="journal article" date="2014" name="Genome Announc.">
        <title>Draft genome sequences of six enterohepatic helicobacter species isolated from humans and one from rhesus macaques.</title>
        <authorList>
            <person name="Shen Z."/>
            <person name="Sheh A."/>
            <person name="Young S.K."/>
            <person name="Abouelliel A."/>
            <person name="Ward D.V."/>
            <person name="Earl A.M."/>
            <person name="Fox J.G."/>
        </authorList>
    </citation>
    <scope>NUCLEOTIDE SEQUENCE [LARGE SCALE GENOMIC DNA]</scope>
    <source>
        <strain evidence="2 3">MIT 99-5501</strain>
    </source>
</reference>
<organism evidence="2 3">
    <name type="scientific">Helicobacter macacae MIT 99-5501</name>
    <dbReference type="NCBI Taxonomy" id="1357400"/>
    <lineage>
        <taxon>Bacteria</taxon>
        <taxon>Pseudomonadati</taxon>
        <taxon>Campylobacterota</taxon>
        <taxon>Epsilonproteobacteria</taxon>
        <taxon>Campylobacterales</taxon>
        <taxon>Helicobacteraceae</taxon>
        <taxon>Helicobacter</taxon>
    </lineage>
</organism>
<gene>
    <name evidence="2" type="ORF">HMPREF2086_01792</name>
</gene>
<accession>V8C6X6</accession>